<reference evidence="1 2" key="1">
    <citation type="submission" date="2021-06" db="EMBL/GenBank/DDBJ databases">
        <title>Caerostris darwini draft genome.</title>
        <authorList>
            <person name="Kono N."/>
            <person name="Arakawa K."/>
        </authorList>
    </citation>
    <scope>NUCLEOTIDE SEQUENCE [LARGE SCALE GENOMIC DNA]</scope>
</reference>
<name>A0AAV4TNA3_9ARAC</name>
<dbReference type="Proteomes" id="UP001054837">
    <property type="component" value="Unassembled WGS sequence"/>
</dbReference>
<accession>A0AAV4TNA3</accession>
<protein>
    <submittedName>
        <fullName evidence="1">Uncharacterized protein</fullName>
    </submittedName>
</protein>
<dbReference type="AlphaFoldDB" id="A0AAV4TNA3"/>
<keyword evidence="2" id="KW-1185">Reference proteome</keyword>
<organism evidence="1 2">
    <name type="scientific">Caerostris darwini</name>
    <dbReference type="NCBI Taxonomy" id="1538125"/>
    <lineage>
        <taxon>Eukaryota</taxon>
        <taxon>Metazoa</taxon>
        <taxon>Ecdysozoa</taxon>
        <taxon>Arthropoda</taxon>
        <taxon>Chelicerata</taxon>
        <taxon>Arachnida</taxon>
        <taxon>Araneae</taxon>
        <taxon>Araneomorphae</taxon>
        <taxon>Entelegynae</taxon>
        <taxon>Araneoidea</taxon>
        <taxon>Araneidae</taxon>
        <taxon>Caerostris</taxon>
    </lineage>
</organism>
<comment type="caution">
    <text evidence="1">The sequence shown here is derived from an EMBL/GenBank/DDBJ whole genome shotgun (WGS) entry which is preliminary data.</text>
</comment>
<proteinExistence type="predicted"/>
<evidence type="ECO:0000313" key="1">
    <source>
        <dbReference type="EMBL" id="GIY46629.1"/>
    </source>
</evidence>
<sequence>MVNSVSGFQIKLKPRSSLSPLKWAYAGDGYNKSAGWYSFRVFNSGTLSFRNLIAINGSLIKFESLLFREHSLKNGAPNACQILPTRLANAPTTPNAHERPIRGMRNFLLPNISVKSFVKMPQR</sequence>
<dbReference type="EMBL" id="BPLQ01009789">
    <property type="protein sequence ID" value="GIY46629.1"/>
    <property type="molecule type" value="Genomic_DNA"/>
</dbReference>
<gene>
    <name evidence="1" type="ORF">CDAR_26821</name>
</gene>
<evidence type="ECO:0000313" key="2">
    <source>
        <dbReference type="Proteomes" id="UP001054837"/>
    </source>
</evidence>